<comment type="subcellular location">
    <subcellularLocation>
        <location evidence="1">Cell outer membrane</location>
    </subcellularLocation>
</comment>
<dbReference type="Proteomes" id="UP000003089">
    <property type="component" value="Unassembled WGS sequence"/>
</dbReference>
<feature type="domain" description="RagB/SusD" evidence="7">
    <location>
        <begin position="277"/>
        <end position="534"/>
    </location>
</feature>
<keyword evidence="5" id="KW-0998">Cell outer membrane</keyword>
<comment type="similarity">
    <text evidence="2">Belongs to the SusD family.</text>
</comment>
<dbReference type="STRING" id="997884.HMPREF1068_01745"/>
<protein>
    <recommendedName>
        <fullName evidence="11">RagB/SusD domain-containing protein</fullName>
    </recommendedName>
</protein>
<dbReference type="HOGENOM" id="CLU_015553_1_0_10"/>
<dbReference type="GO" id="GO:0009279">
    <property type="term" value="C:cell outer membrane"/>
    <property type="evidence" value="ECO:0007669"/>
    <property type="project" value="UniProtKB-SubCell"/>
</dbReference>
<feature type="domain" description="SusD-like N-terminal" evidence="8">
    <location>
        <begin position="90"/>
        <end position="233"/>
    </location>
</feature>
<evidence type="ECO:0000259" key="8">
    <source>
        <dbReference type="Pfam" id="PF14322"/>
    </source>
</evidence>
<gene>
    <name evidence="9" type="ORF">HMPREF1068_01745</name>
</gene>
<dbReference type="AlphaFoldDB" id="I9S9U8"/>
<dbReference type="InterPro" id="IPR011990">
    <property type="entry name" value="TPR-like_helical_dom_sf"/>
</dbReference>
<accession>I9S9U8</accession>
<dbReference type="PATRIC" id="fig|997884.3.peg.1775"/>
<dbReference type="Pfam" id="PF14322">
    <property type="entry name" value="SusD-like_3"/>
    <property type="match status" value="1"/>
</dbReference>
<evidence type="ECO:0000256" key="6">
    <source>
        <dbReference type="SAM" id="SignalP"/>
    </source>
</evidence>
<evidence type="ECO:0008006" key="11">
    <source>
        <dbReference type="Google" id="ProtNLM"/>
    </source>
</evidence>
<evidence type="ECO:0000256" key="4">
    <source>
        <dbReference type="ARBA" id="ARBA00023136"/>
    </source>
</evidence>
<keyword evidence="3 6" id="KW-0732">Signal</keyword>
<dbReference type="SUPFAM" id="SSF48452">
    <property type="entry name" value="TPR-like"/>
    <property type="match status" value="1"/>
</dbReference>
<keyword evidence="4" id="KW-0472">Membrane</keyword>
<evidence type="ECO:0000259" key="7">
    <source>
        <dbReference type="Pfam" id="PF07980"/>
    </source>
</evidence>
<evidence type="ECO:0000256" key="1">
    <source>
        <dbReference type="ARBA" id="ARBA00004442"/>
    </source>
</evidence>
<feature type="chain" id="PRO_5003725618" description="RagB/SusD domain-containing protein" evidence="6">
    <location>
        <begin position="23"/>
        <end position="535"/>
    </location>
</feature>
<organism evidence="9 10">
    <name type="scientific">Bacteroides nordii CL02T12C05</name>
    <dbReference type="NCBI Taxonomy" id="997884"/>
    <lineage>
        <taxon>Bacteria</taxon>
        <taxon>Pseudomonadati</taxon>
        <taxon>Bacteroidota</taxon>
        <taxon>Bacteroidia</taxon>
        <taxon>Bacteroidales</taxon>
        <taxon>Bacteroidaceae</taxon>
        <taxon>Bacteroides</taxon>
    </lineage>
</organism>
<dbReference type="RefSeq" id="WP_007484777.1">
    <property type="nucleotide sequence ID" value="NZ_JH724314.1"/>
</dbReference>
<dbReference type="InterPro" id="IPR033985">
    <property type="entry name" value="SusD-like_N"/>
</dbReference>
<evidence type="ECO:0000313" key="9">
    <source>
        <dbReference type="EMBL" id="EIY52198.1"/>
    </source>
</evidence>
<keyword evidence="10" id="KW-1185">Reference proteome</keyword>
<comment type="caution">
    <text evidence="9">The sequence shown here is derived from an EMBL/GenBank/DDBJ whole genome shotgun (WGS) entry which is preliminary data.</text>
</comment>
<dbReference type="PROSITE" id="PS51257">
    <property type="entry name" value="PROKAR_LIPOPROTEIN"/>
    <property type="match status" value="1"/>
</dbReference>
<sequence>MRHKLSALVLLLALLVSTSSCNESDLDVTIYGQQEDKDFYKNLDQFSQALNMCYYFTKVRWEEFTWHYMCVKSIGTDDCEKGGGGVSDRAEWYELSTCNINTTNSEVASFWKHHYRLIYQVNLLLDNGEIFRNNNQLSETDLALLTRYENEAKWLRAWCYYQLITVYGDVPLFVHAESVSDIYKSRSPKAEVYAQIISDLKDATQLPKRSELDIAETGRITSGAAWALLGKVYWFMRDFEDSEKALGVLVTGEQKDEYKLCPDFAEMWLNYNSNSVESIFEVQYKQTGGDWTKATGCALQWYLNSTDDGYSFHMPTADLYAEFEKNDPRIVWTFVRTGDEFDAGNPVKNSRYPAGMWDRKHYAPRSEYQGAEVFISVADGKITHHFLRYADILLMYAEALNENNKPDKALIYLNEVRDRARISSVTDPKRKIKQVDKPVVSAATLPAVTTRDKEELKKAIWHERRVELALEGFRRDDLVQQQRLGKVMTAYYNNHAITKYEEDKGRYFIEGKHELLPIPQGEIDKANGALTQNNY</sequence>
<dbReference type="InterPro" id="IPR012944">
    <property type="entry name" value="SusD_RagB_dom"/>
</dbReference>
<evidence type="ECO:0000256" key="2">
    <source>
        <dbReference type="ARBA" id="ARBA00006275"/>
    </source>
</evidence>
<dbReference type="eggNOG" id="COG0702">
    <property type="taxonomic scope" value="Bacteria"/>
</dbReference>
<feature type="signal peptide" evidence="6">
    <location>
        <begin position="1"/>
        <end position="22"/>
    </location>
</feature>
<reference evidence="9 10" key="1">
    <citation type="submission" date="2012-02" db="EMBL/GenBank/DDBJ databases">
        <title>The Genome Sequence of Bacteroides nordii CL02T12C05.</title>
        <authorList>
            <consortium name="The Broad Institute Genome Sequencing Platform"/>
            <person name="Earl A."/>
            <person name="Ward D."/>
            <person name="Feldgarden M."/>
            <person name="Gevers D."/>
            <person name="Zitomersky N.L."/>
            <person name="Coyne M.J."/>
            <person name="Comstock L.E."/>
            <person name="Young S.K."/>
            <person name="Zeng Q."/>
            <person name="Gargeya S."/>
            <person name="Fitzgerald M."/>
            <person name="Haas B."/>
            <person name="Abouelleil A."/>
            <person name="Alvarado L."/>
            <person name="Arachchi H.M."/>
            <person name="Berlin A."/>
            <person name="Chapman S.B."/>
            <person name="Gearin G."/>
            <person name="Goldberg J."/>
            <person name="Griggs A."/>
            <person name="Gujja S."/>
            <person name="Hansen M."/>
            <person name="Heiman D."/>
            <person name="Howarth C."/>
            <person name="Larimer J."/>
            <person name="Lui A."/>
            <person name="MacDonald P.J.P."/>
            <person name="McCowen C."/>
            <person name="Montmayeur A."/>
            <person name="Murphy C."/>
            <person name="Neiman D."/>
            <person name="Pearson M."/>
            <person name="Priest M."/>
            <person name="Roberts A."/>
            <person name="Saif S."/>
            <person name="Shea T."/>
            <person name="Sisk P."/>
            <person name="Stolte C."/>
            <person name="Sykes S."/>
            <person name="Wortman J."/>
            <person name="Nusbaum C."/>
            <person name="Birren B."/>
        </authorList>
    </citation>
    <scope>NUCLEOTIDE SEQUENCE [LARGE SCALE GENOMIC DNA]</scope>
    <source>
        <strain evidence="9 10">CL02T12C05</strain>
    </source>
</reference>
<dbReference type="EMBL" id="AGXS01000015">
    <property type="protein sequence ID" value="EIY52198.1"/>
    <property type="molecule type" value="Genomic_DNA"/>
</dbReference>
<proteinExistence type="inferred from homology"/>
<evidence type="ECO:0000256" key="5">
    <source>
        <dbReference type="ARBA" id="ARBA00023237"/>
    </source>
</evidence>
<name>I9S9U8_9BACE</name>
<dbReference type="Pfam" id="PF07980">
    <property type="entry name" value="SusD_RagB"/>
    <property type="match status" value="1"/>
</dbReference>
<evidence type="ECO:0000256" key="3">
    <source>
        <dbReference type="ARBA" id="ARBA00022729"/>
    </source>
</evidence>
<dbReference type="Gene3D" id="1.25.40.390">
    <property type="match status" value="1"/>
</dbReference>
<evidence type="ECO:0000313" key="10">
    <source>
        <dbReference type="Proteomes" id="UP000003089"/>
    </source>
</evidence>